<dbReference type="PROSITE" id="PS51273">
    <property type="entry name" value="GATASE_TYPE_1"/>
    <property type="match status" value="1"/>
</dbReference>
<keyword evidence="10" id="KW-1185">Reference proteome</keyword>
<evidence type="ECO:0000256" key="3">
    <source>
        <dbReference type="ARBA" id="ARBA00022741"/>
    </source>
</evidence>
<keyword evidence="6" id="KW-0460">Magnesium</keyword>
<dbReference type="InterPro" id="IPR029062">
    <property type="entry name" value="Class_I_gatase-like"/>
</dbReference>
<dbReference type="InterPro" id="IPR010141">
    <property type="entry name" value="FGAM_synthase"/>
</dbReference>
<comment type="caution">
    <text evidence="9">The sequence shown here is derived from an EMBL/GenBank/DDBJ whole genome shotgun (WGS) entry which is preliminary data.</text>
</comment>
<dbReference type="InterPro" id="IPR036921">
    <property type="entry name" value="PurM-like_N_sf"/>
</dbReference>
<dbReference type="Pfam" id="PF13507">
    <property type="entry name" value="GATase_5"/>
    <property type="match status" value="1"/>
</dbReference>
<dbReference type="EC" id="6.3.5.3" evidence="9"/>
<keyword evidence="5" id="KW-0067">ATP-binding</keyword>
<dbReference type="SMART" id="SM01211">
    <property type="entry name" value="GATase_5"/>
    <property type="match status" value="1"/>
</dbReference>
<dbReference type="Gene3D" id="3.40.50.880">
    <property type="match status" value="1"/>
</dbReference>
<dbReference type="GO" id="GO:0046872">
    <property type="term" value="F:metal ion binding"/>
    <property type="evidence" value="ECO:0007669"/>
    <property type="project" value="UniProtKB-KW"/>
</dbReference>
<dbReference type="Pfam" id="PF18072">
    <property type="entry name" value="FGAR-AT_linker"/>
    <property type="match status" value="1"/>
</dbReference>
<dbReference type="SUPFAM" id="SSF56042">
    <property type="entry name" value="PurM C-terminal domain-like"/>
    <property type="match status" value="2"/>
</dbReference>
<dbReference type="NCBIfam" id="TIGR01857">
    <property type="entry name" value="FGAM-synthase"/>
    <property type="match status" value="1"/>
</dbReference>
<gene>
    <name evidence="9" type="ORF">EQF91_00780</name>
</gene>
<dbReference type="GO" id="GO:0005524">
    <property type="term" value="F:ATP binding"/>
    <property type="evidence" value="ECO:0007669"/>
    <property type="project" value="UniProtKB-KW"/>
</dbReference>
<accession>A0A4R9C4R2</accession>
<evidence type="ECO:0000313" key="10">
    <source>
        <dbReference type="Proteomes" id="UP000297454"/>
    </source>
</evidence>
<keyword evidence="3" id="KW-0547">Nucleotide-binding</keyword>
<evidence type="ECO:0000256" key="1">
    <source>
        <dbReference type="ARBA" id="ARBA00022598"/>
    </source>
</evidence>
<evidence type="ECO:0000259" key="8">
    <source>
        <dbReference type="Pfam" id="PF18072"/>
    </source>
</evidence>
<dbReference type="Gene3D" id="1.10.8.750">
    <property type="entry name" value="Phosphoribosylformylglycinamidine synthase, linker domain"/>
    <property type="match status" value="1"/>
</dbReference>
<dbReference type="GO" id="GO:0004642">
    <property type="term" value="F:phosphoribosylformylglycinamidine synthase activity"/>
    <property type="evidence" value="ECO:0007669"/>
    <property type="project" value="UniProtKB-EC"/>
</dbReference>
<keyword evidence="2" id="KW-0479">Metal-binding</keyword>
<dbReference type="Gene3D" id="3.30.1330.10">
    <property type="entry name" value="PurM-like, N-terminal domain"/>
    <property type="match status" value="2"/>
</dbReference>
<keyword evidence="4" id="KW-0658">Purine biosynthesis</keyword>
<sequence length="1228" mass="138525">MFFWRIVLNKRIFVKKKNKYDVQSKNLMNLLNLEFGISISKLEKYVIYDIFDIDDEIFEKSKNLVFSEVMIDEVYDNINLEKNKYIAYETLPAQYDQRSDSAMQCLKLIDNKNKSVIRTGTLIVFDKELNEIQLQKIKNFLINPIESQEKNLNKLEFIINQESKKMLDLTGFRIFNNQKLEEIKEKLSLALDLEDLNFIQKYFVKEDRDPTETELYVLDVFWSDHCRHTTFETSLDEISINSKLFQEEMQEAFNYYIKIREELGITKPIRLMDMASIIGKYHTKILGDKNIEISEEINACSFFTEIENKGQKEKWLIQFKNETHNHPSEIEPFGGASTCIGGAIRDPLSGRSYVYQAMRVSGSGNILQNRGYTLKNKLPQVDISKGTAQGNSAYGNQIGLATTFVKEIYDDSYVAKTMEVGAVVGAVKVDNYKRETLVPGDIVVMIGGRTGRDGIQGASGSSIEHNDKSLVNASSQVQKGNPVEERKIQRLFRKPEVTKLIKKCNDFGAGGVSVAIGELSEGIEIFLDRVLTKYKGLNPTEIAISESQERMAVGISKDDYENFVAECEKENLEYVHVANITDRNRLEMYYNGELIVDFKSEFLETAGVRKHSKAELRDNDSENPFVKREFSKDKFLKELSDLNVSNQKGMVSMFDSTVGAMTVMMPFAGKTKLTPVQASVAAIPTLYSTPDTATVLTYGFIPKISKYSPFLSSIYAVLESLAKVYAIGGTKESLYFSFQEYFEKLLDNPIKWGKVTQSLLGSIVAQREIGRPSIGGKDSMSGTFNDINVVETLISFACAPVKIKDVITPELKKVGNKLYLIDIEKTDKGYPNIKKTVELFGKLNQYIKDGKVVSAYVQEYGSIASSLSKMAIGNSLGFTVDSEKIFNFNPASIVVEATEKLDFELIGEVTEDIIINGNTILKEEIYKAYMNTLEEIYPTYYNLDKDKVENISNACETKKYYKEKLDKVRVVIPVFPGTNSEYDTQKAFEEAGALVSQVVIRNTKANDIQNSIDEFVEMIEKSEIIAFPGGFSAGDEPDGSAKFIVNILKNEKVKNAIHKHLADKKLILGICNGFQALIKSGLLPYGEIKDLGSDDLTLFRNEGLRHISDTAITRVANTNSPWTQDFEIGQKHELVFSHGEGRLTGKLIEKFKHLAAFQYIDEDGDATLNGKYNVNGSLYAIEGMISENGLILGKMGHSERSGHNLYKTNTIKERQDIFSNGVKYFTRG</sequence>
<dbReference type="EMBL" id="SCFR01000002">
    <property type="protein sequence ID" value="TFF67486.1"/>
    <property type="molecule type" value="Genomic_DNA"/>
</dbReference>
<proteinExistence type="predicted"/>
<dbReference type="SUPFAM" id="SSF55326">
    <property type="entry name" value="PurM N-terminal domain-like"/>
    <property type="match status" value="2"/>
</dbReference>
<dbReference type="InterPro" id="IPR036676">
    <property type="entry name" value="PurM-like_C_sf"/>
</dbReference>
<dbReference type="CDD" id="cd02204">
    <property type="entry name" value="PurL_repeat2"/>
    <property type="match status" value="1"/>
</dbReference>
<dbReference type="Pfam" id="PF02769">
    <property type="entry name" value="AIRS_C"/>
    <property type="match status" value="1"/>
</dbReference>
<evidence type="ECO:0000313" key="9">
    <source>
        <dbReference type="EMBL" id="TFF67486.1"/>
    </source>
</evidence>
<dbReference type="InterPro" id="IPR041609">
    <property type="entry name" value="PurL_linker"/>
</dbReference>
<protein>
    <submittedName>
        <fullName evidence="9">Phosphoribosylformylglycinamidine synthase</fullName>
        <ecNumber evidence="9">6.3.5.3</ecNumber>
    </submittedName>
</protein>
<dbReference type="Gene3D" id="3.90.650.10">
    <property type="entry name" value="PurM-like C-terminal domain"/>
    <property type="match status" value="1"/>
</dbReference>
<evidence type="ECO:0000256" key="5">
    <source>
        <dbReference type="ARBA" id="ARBA00022840"/>
    </source>
</evidence>
<feature type="domain" description="Phosphoribosylformylglycinamidine synthase linker" evidence="8">
    <location>
        <begin position="180"/>
        <end position="228"/>
    </location>
</feature>
<dbReference type="InterPro" id="IPR010918">
    <property type="entry name" value="PurM-like_C_dom"/>
</dbReference>
<dbReference type="PANTHER" id="PTHR10099">
    <property type="entry name" value="PHOSPHORIBOSYLFORMYLGLYCINAMIDINE SYNTHASE"/>
    <property type="match status" value="1"/>
</dbReference>
<dbReference type="GO" id="GO:0005737">
    <property type="term" value="C:cytoplasm"/>
    <property type="evidence" value="ECO:0007669"/>
    <property type="project" value="TreeGrafter"/>
</dbReference>
<evidence type="ECO:0000259" key="7">
    <source>
        <dbReference type="Pfam" id="PF02769"/>
    </source>
</evidence>
<keyword evidence="1 9" id="KW-0436">Ligase</keyword>
<reference evidence="9 10" key="1">
    <citation type="submission" date="2019-01" db="EMBL/GenBank/DDBJ databases">
        <title>Draft Genome Sequences of Helcococcus ovis Strains Isolated from the Uterus and Vagina of Dairy Cows with Metritis.</title>
        <authorList>
            <person name="Cunha F."/>
            <person name="Jeon S.J."/>
            <person name="Kutzer P."/>
            <person name="Galvao K.N."/>
        </authorList>
    </citation>
    <scope>NUCLEOTIDE SEQUENCE [LARGE SCALE GENOMIC DNA]</scope>
    <source>
        <strain evidence="9 10">KG-37</strain>
    </source>
</reference>
<dbReference type="SUPFAM" id="SSF52317">
    <property type="entry name" value="Class I glutamine amidotransferase-like"/>
    <property type="match status" value="1"/>
</dbReference>
<evidence type="ECO:0000256" key="2">
    <source>
        <dbReference type="ARBA" id="ARBA00022723"/>
    </source>
</evidence>
<name>A0A4R9C4R2_9FIRM</name>
<dbReference type="Proteomes" id="UP000297454">
    <property type="component" value="Unassembled WGS sequence"/>
</dbReference>
<dbReference type="PANTHER" id="PTHR10099:SF1">
    <property type="entry name" value="PHOSPHORIBOSYLFORMYLGLYCINAMIDINE SYNTHASE"/>
    <property type="match status" value="1"/>
</dbReference>
<feature type="domain" description="PurM-like C-terminal" evidence="7">
    <location>
        <begin position="439"/>
        <end position="590"/>
    </location>
</feature>
<dbReference type="CDD" id="cd02203">
    <property type="entry name" value="PurL_repeat1"/>
    <property type="match status" value="1"/>
</dbReference>
<evidence type="ECO:0000256" key="6">
    <source>
        <dbReference type="ARBA" id="ARBA00022842"/>
    </source>
</evidence>
<dbReference type="GO" id="GO:0006164">
    <property type="term" value="P:purine nucleotide biosynthetic process"/>
    <property type="evidence" value="ECO:0007669"/>
    <property type="project" value="UniProtKB-KW"/>
</dbReference>
<dbReference type="AlphaFoldDB" id="A0A4R9C4R2"/>
<evidence type="ECO:0000256" key="4">
    <source>
        <dbReference type="ARBA" id="ARBA00022755"/>
    </source>
</evidence>
<organism evidence="9 10">
    <name type="scientific">Helcococcus ovis</name>
    <dbReference type="NCBI Taxonomy" id="72026"/>
    <lineage>
        <taxon>Bacteria</taxon>
        <taxon>Bacillati</taxon>
        <taxon>Bacillota</taxon>
        <taxon>Tissierellia</taxon>
        <taxon>Tissierellales</taxon>
        <taxon>Peptoniphilaceae</taxon>
        <taxon>Helcococcus</taxon>
    </lineage>
</organism>